<comment type="caution">
    <text evidence="2">The sequence shown here is derived from an EMBL/GenBank/DDBJ whole genome shotgun (WGS) entry which is preliminary data.</text>
</comment>
<evidence type="ECO:0000313" key="2">
    <source>
        <dbReference type="EMBL" id="CAJ1408185.1"/>
    </source>
</evidence>
<dbReference type="PANTHER" id="PTHR21178:SF8">
    <property type="entry name" value="CILIA- AND FLAGELLA-ASSOCIATED PROTEIN 61"/>
    <property type="match status" value="1"/>
</dbReference>
<dbReference type="AlphaFoldDB" id="A0AA36ND84"/>
<dbReference type="Proteomes" id="UP001178507">
    <property type="component" value="Unassembled WGS sequence"/>
</dbReference>
<accession>A0AA36ND84</accession>
<dbReference type="PANTHER" id="PTHR21178">
    <property type="entry name" value="CILIA- AND FLAGELLA-ASSOCIATED PROTEIN 61"/>
    <property type="match status" value="1"/>
</dbReference>
<reference evidence="2" key="1">
    <citation type="submission" date="2023-08" db="EMBL/GenBank/DDBJ databases">
        <authorList>
            <person name="Chen Y."/>
            <person name="Shah S."/>
            <person name="Dougan E. K."/>
            <person name="Thang M."/>
            <person name="Chan C."/>
        </authorList>
    </citation>
    <scope>NUCLEOTIDE SEQUENCE</scope>
</reference>
<evidence type="ECO:0000259" key="1">
    <source>
        <dbReference type="Pfam" id="PF23150"/>
    </source>
</evidence>
<feature type="domain" description="CFAP61 dimerisation" evidence="1">
    <location>
        <begin position="3"/>
        <end position="126"/>
    </location>
</feature>
<dbReference type="EMBL" id="CAUJNA010003706">
    <property type="protein sequence ID" value="CAJ1408185.1"/>
    <property type="molecule type" value="Genomic_DNA"/>
</dbReference>
<dbReference type="InterPro" id="IPR056299">
    <property type="entry name" value="CFAP61_dimer"/>
</dbReference>
<evidence type="ECO:0000313" key="3">
    <source>
        <dbReference type="Proteomes" id="UP001178507"/>
    </source>
</evidence>
<keyword evidence="3" id="KW-1185">Reference proteome</keyword>
<name>A0AA36ND84_9DINO</name>
<proteinExistence type="predicted"/>
<sequence length="215" mass="24908">MLPEFYMPIAKGGLLPGNLHFYRIHARRGDLQDEESKDVKEERDQVIVTDTLDLAQGSGHYCRLTLDSLGKVDSITYLGGEALQVESLWSLVGLSETFLNHLYQRWRDQDIPDIVEFLADEWATALFHDRFMDFCHEIKLEMLGSDEVKQIINSALENVNVKEGLSRTLLAEIRQQLPKDSVKAIQDHLLEYLQENTNHLKTYFQAWQWEDSGRK</sequence>
<organism evidence="2 3">
    <name type="scientific">Effrenium voratum</name>
    <dbReference type="NCBI Taxonomy" id="2562239"/>
    <lineage>
        <taxon>Eukaryota</taxon>
        <taxon>Sar</taxon>
        <taxon>Alveolata</taxon>
        <taxon>Dinophyceae</taxon>
        <taxon>Suessiales</taxon>
        <taxon>Symbiodiniaceae</taxon>
        <taxon>Effrenium</taxon>
    </lineage>
</organism>
<dbReference type="Pfam" id="PF23150">
    <property type="entry name" value="CFAP61_dimer"/>
    <property type="match status" value="1"/>
</dbReference>
<protein>
    <recommendedName>
        <fullName evidence="1">CFAP61 dimerisation domain-containing protein</fullName>
    </recommendedName>
</protein>
<dbReference type="InterPro" id="IPR038884">
    <property type="entry name" value="CFAP61"/>
</dbReference>
<gene>
    <name evidence="2" type="ORF">EVOR1521_LOCUS29685</name>
</gene>